<dbReference type="PANTHER" id="PTHR43767">
    <property type="entry name" value="LONG-CHAIN-FATTY-ACID--COA LIGASE"/>
    <property type="match status" value="1"/>
</dbReference>
<evidence type="ECO:0000259" key="1">
    <source>
        <dbReference type="Pfam" id="PF00501"/>
    </source>
</evidence>
<dbReference type="Proteomes" id="UP000249590">
    <property type="component" value="Unassembled WGS sequence"/>
</dbReference>
<dbReference type="InterPro" id="IPR020845">
    <property type="entry name" value="AMP-binding_CS"/>
</dbReference>
<dbReference type="AlphaFoldDB" id="A0A8B2NY47"/>
<keyword evidence="2" id="KW-0808">Transferase</keyword>
<protein>
    <submittedName>
        <fullName evidence="2">2-acylglycerophosphoethanolamine acyltransferase</fullName>
    </submittedName>
</protein>
<sequence>MSLPPGGHVLADGTIHVPAQGTAKDFAAIEEIGSRSVLCALRDTLSKAGPRAVALEDADRRPMTYRDLVRAAAAFSRVLKRSLPPDADTVAIMLPSSVAAAIAYYAALAAGLRPAMLNFTAGEAVLRHAVGSSGAAAVITADRFLAVADLEALAEGLATVVPVLKLEEMRKSVGWRDKAFAAVAHPLGLLPRPSPDDTAAIIFTSGSEGQPKGVVLSHRNLLSNCGQVHQHLPLDRVRVFFNPMPVFHSLGLGPGMILPLSFGMKLVLHPSPLRIKEVTQRIAETQANVLLTTDTFLRQYARVGADGSLSTLQFAVCGAERVRVETRTLVRSRFGFEVVEGYGVTETSPVIAVNHPDEIRDGTVGRMVPALEARLEPVPGLDDGWRLHVRGPNVMKGYIGQGGAIVPPPDGWHDTGDVVAFESGFLAVRGRLKRFAKLGGEMTSLVTVENLAGAVWPEFQHAATAVAGGKKGEIIVLLTESPDVQREGLQAELQRVALPERYLPARIFHVEKIPLLGTGKLDTVAATRLAEALVAAEQQGGPPAQATG</sequence>
<comment type="caution">
    <text evidence="2">The sequence shown here is derived from an EMBL/GenBank/DDBJ whole genome shotgun (WGS) entry which is preliminary data.</text>
</comment>
<dbReference type="EMBL" id="QHHQ01000003">
    <property type="protein sequence ID" value="RAI00708.1"/>
    <property type="molecule type" value="Genomic_DNA"/>
</dbReference>
<dbReference type="InterPro" id="IPR000873">
    <property type="entry name" value="AMP-dep_synth/lig_dom"/>
</dbReference>
<gene>
    <name evidence="2" type="ORF">DLJ53_15785</name>
</gene>
<dbReference type="GO" id="GO:0016746">
    <property type="term" value="F:acyltransferase activity"/>
    <property type="evidence" value="ECO:0007669"/>
    <property type="project" value="UniProtKB-KW"/>
</dbReference>
<dbReference type="SUPFAM" id="SSF56801">
    <property type="entry name" value="Acetyl-CoA synthetase-like"/>
    <property type="match status" value="1"/>
</dbReference>
<dbReference type="Gene3D" id="3.40.50.12780">
    <property type="entry name" value="N-terminal domain of ligase-like"/>
    <property type="match status" value="1"/>
</dbReference>
<dbReference type="PANTHER" id="PTHR43767:SF1">
    <property type="entry name" value="NONRIBOSOMAL PEPTIDE SYNTHASE PES1 (EUROFUNG)-RELATED"/>
    <property type="match status" value="1"/>
</dbReference>
<dbReference type="InterPro" id="IPR045851">
    <property type="entry name" value="AMP-bd_C_sf"/>
</dbReference>
<dbReference type="Pfam" id="PF00501">
    <property type="entry name" value="AMP-binding"/>
    <property type="match status" value="1"/>
</dbReference>
<evidence type="ECO:0000313" key="3">
    <source>
        <dbReference type="Proteomes" id="UP000249590"/>
    </source>
</evidence>
<dbReference type="InterPro" id="IPR042099">
    <property type="entry name" value="ANL_N_sf"/>
</dbReference>
<dbReference type="OrthoDB" id="6187882at2"/>
<dbReference type="RefSeq" id="WP_111346893.1">
    <property type="nucleotide sequence ID" value="NZ_QHHQ01000003.1"/>
</dbReference>
<name>A0A8B2NY47_9HYPH</name>
<proteinExistence type="predicted"/>
<feature type="domain" description="AMP-dependent synthetase/ligase" evidence="1">
    <location>
        <begin position="49"/>
        <end position="398"/>
    </location>
</feature>
<dbReference type="GO" id="GO:0016878">
    <property type="term" value="F:acid-thiol ligase activity"/>
    <property type="evidence" value="ECO:0007669"/>
    <property type="project" value="UniProtKB-ARBA"/>
</dbReference>
<dbReference type="Gene3D" id="3.30.300.30">
    <property type="match status" value="1"/>
</dbReference>
<reference evidence="2 3" key="1">
    <citation type="submission" date="2018-05" db="EMBL/GenBank/DDBJ databases">
        <title>Acuticoccus sediminis sp. nov., isolated from deep-sea sediment of Indian Ocean.</title>
        <authorList>
            <person name="Liu X."/>
            <person name="Lai Q."/>
            <person name="Du Y."/>
            <person name="Sun F."/>
            <person name="Zhang X."/>
            <person name="Wang S."/>
            <person name="Shao Z."/>
        </authorList>
    </citation>
    <scope>NUCLEOTIDE SEQUENCE [LARGE SCALE GENOMIC DNA]</scope>
    <source>
        <strain evidence="2 3">PTG4-2</strain>
    </source>
</reference>
<dbReference type="InterPro" id="IPR050237">
    <property type="entry name" value="ATP-dep_AMP-bd_enzyme"/>
</dbReference>
<keyword evidence="2" id="KW-0012">Acyltransferase</keyword>
<organism evidence="2 3">
    <name type="scientific">Acuticoccus sediminis</name>
    <dbReference type="NCBI Taxonomy" id="2184697"/>
    <lineage>
        <taxon>Bacteria</taxon>
        <taxon>Pseudomonadati</taxon>
        <taxon>Pseudomonadota</taxon>
        <taxon>Alphaproteobacteria</taxon>
        <taxon>Hyphomicrobiales</taxon>
        <taxon>Amorphaceae</taxon>
        <taxon>Acuticoccus</taxon>
    </lineage>
</organism>
<keyword evidence="3" id="KW-1185">Reference proteome</keyword>
<evidence type="ECO:0000313" key="2">
    <source>
        <dbReference type="EMBL" id="RAI00708.1"/>
    </source>
</evidence>
<dbReference type="PROSITE" id="PS00455">
    <property type="entry name" value="AMP_BINDING"/>
    <property type="match status" value="1"/>
</dbReference>
<accession>A0A8B2NY47</accession>